<gene>
    <name evidence="3" type="ORF">GA0070617_1512</name>
</gene>
<dbReference type="EMBL" id="FMIA01000002">
    <property type="protein sequence ID" value="SCL50530.1"/>
    <property type="molecule type" value="Genomic_DNA"/>
</dbReference>
<name>A0A1C6U8W0_9ACTN</name>
<dbReference type="Gene3D" id="3.40.50.720">
    <property type="entry name" value="NAD(P)-binding Rossmann-like Domain"/>
    <property type="match status" value="1"/>
</dbReference>
<keyword evidence="4" id="KW-1185">Reference proteome</keyword>
<dbReference type="InterPro" id="IPR002347">
    <property type="entry name" value="SDR_fam"/>
</dbReference>
<dbReference type="OrthoDB" id="3210335at2"/>
<dbReference type="CDD" id="cd05233">
    <property type="entry name" value="SDR_c"/>
    <property type="match status" value="1"/>
</dbReference>
<reference evidence="3 4" key="1">
    <citation type="submission" date="2016-06" db="EMBL/GenBank/DDBJ databases">
        <authorList>
            <person name="Kjaerup R.B."/>
            <person name="Dalgaard T.S."/>
            <person name="Juul-Madsen H.R."/>
        </authorList>
    </citation>
    <scope>NUCLEOTIDE SEQUENCE [LARGE SCALE GENOMIC DNA]</scope>
    <source>
        <strain evidence="3 4">DSM 45577</strain>
    </source>
</reference>
<evidence type="ECO:0000256" key="1">
    <source>
        <dbReference type="ARBA" id="ARBA00006484"/>
    </source>
</evidence>
<dbReference type="AlphaFoldDB" id="A0A1C6U8W0"/>
<sequence length="248" mass="26092">MNRDVAIVTGAGGGIGAAIAARLAADFDLVLAHRHDDDDLGAVVEAAHQRGALTSTVIGDLTRSTTQSLFQSTVDAHADQLVAVVTNAGAYPRIPWHELDLDTFRSQLELNLVTHAACIRAVTPALIANGRGRIVAVSSILTQLGRIDLAGYIAAKNGLEGLVRALARELGPNNITVNTVRPGSIEVPAEHTVVDDHAAMVQRQLDRQCIKRRGQPADVASVVAFLLSPTAGFITGQALNVDGGWHLS</sequence>
<dbReference type="GO" id="GO:0016491">
    <property type="term" value="F:oxidoreductase activity"/>
    <property type="evidence" value="ECO:0007669"/>
    <property type="project" value="UniProtKB-KW"/>
</dbReference>
<dbReference type="Pfam" id="PF13561">
    <property type="entry name" value="adh_short_C2"/>
    <property type="match status" value="1"/>
</dbReference>
<dbReference type="PRINTS" id="PR00081">
    <property type="entry name" value="GDHRDH"/>
</dbReference>
<dbReference type="STRING" id="683228.GA0070617_1512"/>
<dbReference type="SUPFAM" id="SSF51735">
    <property type="entry name" value="NAD(P)-binding Rossmann-fold domains"/>
    <property type="match status" value="1"/>
</dbReference>
<dbReference type="InterPro" id="IPR036291">
    <property type="entry name" value="NAD(P)-bd_dom_sf"/>
</dbReference>
<organism evidence="3 4">
    <name type="scientific">Micromonospora yangpuensis</name>
    <dbReference type="NCBI Taxonomy" id="683228"/>
    <lineage>
        <taxon>Bacteria</taxon>
        <taxon>Bacillati</taxon>
        <taxon>Actinomycetota</taxon>
        <taxon>Actinomycetes</taxon>
        <taxon>Micromonosporales</taxon>
        <taxon>Micromonosporaceae</taxon>
        <taxon>Micromonospora</taxon>
    </lineage>
</organism>
<keyword evidence="2" id="KW-0560">Oxidoreductase</keyword>
<dbReference type="PRINTS" id="PR00080">
    <property type="entry name" value="SDRFAMILY"/>
</dbReference>
<dbReference type="Proteomes" id="UP000198937">
    <property type="component" value="Unassembled WGS sequence"/>
</dbReference>
<accession>A0A1C6U8W0</accession>
<evidence type="ECO:0000313" key="3">
    <source>
        <dbReference type="EMBL" id="SCL50530.1"/>
    </source>
</evidence>
<proteinExistence type="inferred from homology"/>
<evidence type="ECO:0000256" key="2">
    <source>
        <dbReference type="ARBA" id="ARBA00023002"/>
    </source>
</evidence>
<dbReference type="RefSeq" id="WP_091435209.1">
    <property type="nucleotide sequence ID" value="NZ_BMMJ01000001.1"/>
</dbReference>
<evidence type="ECO:0000313" key="4">
    <source>
        <dbReference type="Proteomes" id="UP000198937"/>
    </source>
</evidence>
<protein>
    <submittedName>
        <fullName evidence="3">3-oxoacyl-[acyl-carrier protein] reductase</fullName>
    </submittedName>
</protein>
<comment type="similarity">
    <text evidence="1">Belongs to the short-chain dehydrogenases/reductases (SDR) family.</text>
</comment>
<dbReference type="PANTHER" id="PTHR43639:SF1">
    <property type="entry name" value="SHORT-CHAIN DEHYDROGENASE_REDUCTASE FAMILY PROTEIN"/>
    <property type="match status" value="1"/>
</dbReference>
<dbReference type="PANTHER" id="PTHR43639">
    <property type="entry name" value="OXIDOREDUCTASE, SHORT-CHAIN DEHYDROGENASE/REDUCTASE FAMILY (AFU_ORTHOLOGUE AFUA_5G02870)"/>
    <property type="match status" value="1"/>
</dbReference>